<proteinExistence type="inferred from homology"/>
<dbReference type="PROSITE" id="PS01209">
    <property type="entry name" value="LDLRA_1"/>
    <property type="match status" value="2"/>
</dbReference>
<keyword evidence="4" id="KW-1003">Cell membrane</keyword>
<dbReference type="Ensembl" id="ENSMSIT00000013462.1">
    <property type="protein sequence ID" value="ENSMSIP00000010624.1"/>
    <property type="gene ID" value="ENSMSIG00000009052.1"/>
</dbReference>
<dbReference type="InterPro" id="IPR020067">
    <property type="entry name" value="Frizzled_dom"/>
</dbReference>
<dbReference type="PROSITE" id="PS50287">
    <property type="entry name" value="SRCR_2"/>
    <property type="match status" value="1"/>
</dbReference>
<evidence type="ECO:0000259" key="28">
    <source>
        <dbReference type="PROSITE" id="PS50240"/>
    </source>
</evidence>
<evidence type="ECO:0000256" key="4">
    <source>
        <dbReference type="ARBA" id="ARBA00022475"/>
    </source>
</evidence>
<evidence type="ECO:0000256" key="3">
    <source>
        <dbReference type="ARBA" id="ARBA00009939"/>
    </source>
</evidence>
<comment type="subcellular location">
    <subcellularLocation>
        <location evidence="1">Cell membrane</location>
        <topology evidence="1">Single-pass type II membrane protein</topology>
    </subcellularLocation>
    <subcellularLocation>
        <location evidence="2">Secreted</location>
    </subcellularLocation>
</comment>
<dbReference type="InterPro" id="IPR009003">
    <property type="entry name" value="Peptidase_S1_PA"/>
</dbReference>
<evidence type="ECO:0000256" key="13">
    <source>
        <dbReference type="ARBA" id="ARBA00023136"/>
    </source>
</evidence>
<keyword evidence="7 26" id="KW-0812">Transmembrane</keyword>
<dbReference type="SMART" id="SM00202">
    <property type="entry name" value="SR"/>
    <property type="match status" value="1"/>
</dbReference>
<feature type="disulfide bond" evidence="22">
    <location>
        <begin position="283"/>
        <end position="307"/>
    </location>
</feature>
<dbReference type="SUPFAM" id="SSF63501">
    <property type="entry name" value="Frizzled cysteine-rich domain"/>
    <property type="match status" value="2"/>
</dbReference>
<dbReference type="InterPro" id="IPR041762">
    <property type="entry name" value="Corin_CRD_1"/>
</dbReference>
<dbReference type="Gene3D" id="2.40.10.10">
    <property type="entry name" value="Trypsin-like serine proteases"/>
    <property type="match status" value="1"/>
</dbReference>
<feature type="disulfide bond" evidence="23">
    <location>
        <begin position="345"/>
        <end position="363"/>
    </location>
</feature>
<evidence type="ECO:0000256" key="1">
    <source>
        <dbReference type="ARBA" id="ARBA00004401"/>
    </source>
</evidence>
<dbReference type="GO" id="GO:0005576">
    <property type="term" value="C:extracellular region"/>
    <property type="evidence" value="ECO:0007669"/>
    <property type="project" value="UniProtKB-SubCell"/>
</dbReference>
<feature type="disulfide bond" evidence="23">
    <location>
        <begin position="393"/>
        <end position="408"/>
    </location>
</feature>
<dbReference type="PIRSF" id="PIRSF036376">
    <property type="entry name" value="Corin"/>
    <property type="match status" value="1"/>
</dbReference>
<evidence type="ECO:0000259" key="27">
    <source>
        <dbReference type="PROSITE" id="PS50038"/>
    </source>
</evidence>
<dbReference type="PANTHER" id="PTHR24252">
    <property type="entry name" value="ACROSIN-RELATED"/>
    <property type="match status" value="1"/>
</dbReference>
<evidence type="ECO:0000256" key="15">
    <source>
        <dbReference type="ARBA" id="ARBA00023157"/>
    </source>
</evidence>
<evidence type="ECO:0000256" key="26">
    <source>
        <dbReference type="SAM" id="Phobius"/>
    </source>
</evidence>
<evidence type="ECO:0000256" key="18">
    <source>
        <dbReference type="ARBA" id="ARBA00068301"/>
    </source>
</evidence>
<evidence type="ECO:0000256" key="21">
    <source>
        <dbReference type="PIRSR" id="PIRSR036376-50"/>
    </source>
</evidence>
<dbReference type="SMART" id="SM00063">
    <property type="entry name" value="FRI"/>
    <property type="match status" value="2"/>
</dbReference>
<dbReference type="InterPro" id="IPR043504">
    <property type="entry name" value="Peptidase_S1_PA_chymotrypsin"/>
</dbReference>
<feature type="disulfide bond" evidence="23">
    <location>
        <begin position="723"/>
        <end position="735"/>
    </location>
</feature>
<dbReference type="CDD" id="cd00190">
    <property type="entry name" value="Tryp_SPc"/>
    <property type="match status" value="1"/>
</dbReference>
<feature type="disulfide bond" evidence="23">
    <location>
        <begin position="357"/>
        <end position="372"/>
    </location>
</feature>
<keyword evidence="31" id="KW-1185">Reference proteome</keyword>
<evidence type="ECO:0000313" key="31">
    <source>
        <dbReference type="Proteomes" id="UP000694415"/>
    </source>
</evidence>
<dbReference type="Gene3D" id="1.10.2000.10">
    <property type="entry name" value="Frizzled cysteine-rich domain"/>
    <property type="match status" value="2"/>
</dbReference>
<feature type="disulfide bond" evidence="23">
    <location>
        <begin position="655"/>
        <end position="673"/>
    </location>
</feature>
<dbReference type="GO" id="GO:0035813">
    <property type="term" value="P:regulation of renal sodium excretion"/>
    <property type="evidence" value="ECO:0007669"/>
    <property type="project" value="Ensembl"/>
</dbReference>
<keyword evidence="11" id="KW-0735">Signal-anchor</keyword>
<dbReference type="InterPro" id="IPR002172">
    <property type="entry name" value="LDrepeatLR_classA_rpt"/>
</dbReference>
<dbReference type="PROSITE" id="PS50240">
    <property type="entry name" value="TRYPSIN_DOM"/>
    <property type="match status" value="1"/>
</dbReference>
<keyword evidence="10" id="KW-0720">Serine protease</keyword>
<dbReference type="FunFam" id="4.10.400.10:FF:000054">
    <property type="entry name" value="Corin, serine peptidase"/>
    <property type="match status" value="1"/>
</dbReference>
<dbReference type="PRINTS" id="PR00261">
    <property type="entry name" value="LDLRECEPTOR"/>
</dbReference>
<dbReference type="SMART" id="SM00020">
    <property type="entry name" value="Tryp_SPc"/>
    <property type="match status" value="1"/>
</dbReference>
<feature type="disulfide bond" evidence="23">
    <location>
        <begin position="467"/>
        <end position="482"/>
    </location>
</feature>
<keyword evidence="14" id="KW-0865">Zymogen</keyword>
<dbReference type="Proteomes" id="UP000694415">
    <property type="component" value="Unplaced"/>
</dbReference>
<dbReference type="InterPro" id="IPR023415">
    <property type="entry name" value="LDLR_class-A_CS"/>
</dbReference>
<dbReference type="InterPro" id="IPR017052">
    <property type="entry name" value="Corin"/>
</dbReference>
<dbReference type="SUPFAM" id="SSF56487">
    <property type="entry name" value="SRCR-like"/>
    <property type="match status" value="1"/>
</dbReference>
<dbReference type="InterPro" id="IPR041763">
    <property type="entry name" value="Corin_CRD_2"/>
</dbReference>
<evidence type="ECO:0000256" key="5">
    <source>
        <dbReference type="ARBA" id="ARBA00022525"/>
    </source>
</evidence>
<feature type="disulfide bond" evidence="23">
    <location>
        <begin position="418"/>
        <end position="436"/>
    </location>
</feature>
<feature type="disulfide bond" evidence="23">
    <location>
        <begin position="430"/>
        <end position="445"/>
    </location>
</feature>
<dbReference type="PROSITE" id="PS50068">
    <property type="entry name" value="LDLRA_2"/>
    <property type="match status" value="7"/>
</dbReference>
<dbReference type="GO" id="GO:0003050">
    <property type="term" value="P:regulation of systemic arterial blood pressure by atrial natriuretic peptide"/>
    <property type="evidence" value="ECO:0007669"/>
    <property type="project" value="Ensembl"/>
</dbReference>
<keyword evidence="13 26" id="KW-0472">Membrane</keyword>
<feature type="disulfide bond" evidence="23">
    <location>
        <begin position="374"/>
        <end position="386"/>
    </location>
</feature>
<feature type="disulfide bond" evidence="23">
    <location>
        <begin position="381"/>
        <end position="399"/>
    </location>
</feature>
<comment type="similarity">
    <text evidence="3">Belongs to the LDLR family.</text>
</comment>
<evidence type="ECO:0000256" key="14">
    <source>
        <dbReference type="ARBA" id="ARBA00023145"/>
    </source>
</evidence>
<dbReference type="GO" id="GO:0016486">
    <property type="term" value="P:peptide hormone processing"/>
    <property type="evidence" value="ECO:0007669"/>
    <property type="project" value="Ensembl"/>
</dbReference>
<evidence type="ECO:0000259" key="29">
    <source>
        <dbReference type="PROSITE" id="PS50287"/>
    </source>
</evidence>
<dbReference type="SUPFAM" id="SSF50494">
    <property type="entry name" value="Trypsin-like serine proteases"/>
    <property type="match status" value="1"/>
</dbReference>
<dbReference type="GO" id="GO:0004252">
    <property type="term" value="F:serine-type endopeptidase activity"/>
    <property type="evidence" value="ECO:0007669"/>
    <property type="project" value="Ensembl"/>
</dbReference>
<comment type="caution">
    <text evidence="24">Lacks conserved residue(s) required for the propagation of feature annotation.</text>
</comment>
<evidence type="ECO:0000256" key="17">
    <source>
        <dbReference type="ARBA" id="ARBA00053750"/>
    </source>
</evidence>
<feature type="active site" description="Charge relay system" evidence="21">
    <location>
        <position position="910"/>
    </location>
</feature>
<dbReference type="CDD" id="cd00112">
    <property type="entry name" value="LDLa"/>
    <property type="match status" value="7"/>
</dbReference>
<keyword evidence="9" id="KW-0378">Hydrolase</keyword>
<keyword evidence="5" id="KW-0964">Secreted</keyword>
<dbReference type="GO" id="GO:0007565">
    <property type="term" value="P:female pregnancy"/>
    <property type="evidence" value="ECO:0007669"/>
    <property type="project" value="Ensembl"/>
</dbReference>
<dbReference type="InterPro" id="IPR036772">
    <property type="entry name" value="SRCR-like_dom_sf"/>
</dbReference>
<dbReference type="FunFam" id="1.10.2000.10:FF:000011">
    <property type="entry name" value="Corin, serine peptidase"/>
    <property type="match status" value="1"/>
</dbReference>
<evidence type="ECO:0000256" key="16">
    <source>
        <dbReference type="ARBA" id="ARBA00023180"/>
    </source>
</evidence>
<dbReference type="Pfam" id="PF15494">
    <property type="entry name" value="SRCR_2"/>
    <property type="match status" value="1"/>
</dbReference>
<feature type="disulfide bond" evidence="22">
    <location>
        <begin position="597"/>
        <end position="638"/>
    </location>
</feature>
<evidence type="ECO:0000256" key="7">
    <source>
        <dbReference type="ARBA" id="ARBA00022692"/>
    </source>
</evidence>
<dbReference type="FunFam" id="4.10.400.10:FF:000056">
    <property type="entry name" value="Terribly reduced optic lobes, isoform AM"/>
    <property type="match status" value="1"/>
</dbReference>
<evidence type="ECO:0000256" key="2">
    <source>
        <dbReference type="ARBA" id="ARBA00004613"/>
    </source>
</evidence>
<keyword evidence="8" id="KW-0677">Repeat</keyword>
<evidence type="ECO:0000256" key="25">
    <source>
        <dbReference type="SAM" id="MobiDB-lite"/>
    </source>
</evidence>
<dbReference type="InterPro" id="IPR033116">
    <property type="entry name" value="TRYPSIN_SER"/>
</dbReference>
<dbReference type="Pfam" id="PF00089">
    <property type="entry name" value="Trypsin"/>
    <property type="match status" value="1"/>
</dbReference>
<comment type="function">
    <text evidence="17">Serine-type endopeptidase involved in atrial natriuretic peptide (NPPA) processing. Converts through proteolytic cleavage the non-functional propeptide NPPA into the active hormone, thereby regulating blood pressure in heart and promoting natriuresis, diuresis and vasodilation. Proteolytic cleavage of pro-NPPA also plays a role in female pregnancy by promoting trophoblast invasion and spiral artery remodeling in uterus. Also acts as a regulator of sodium reabsorption in kidney. May also process pro-NPPB the B-type natriuretic peptide.</text>
</comment>
<dbReference type="GeneTree" id="ENSGT00940000157103"/>
<evidence type="ECO:0000256" key="8">
    <source>
        <dbReference type="ARBA" id="ARBA00022737"/>
    </source>
</evidence>
<protein>
    <recommendedName>
        <fullName evidence="18">Atrial natriuretic peptide-converting enzyme</fullName>
    </recommendedName>
    <alternativeName>
        <fullName evidence="19">Corin</fullName>
    </alternativeName>
    <alternativeName>
        <fullName evidence="20">Pro-ANP-converting enzyme</fullName>
    </alternativeName>
</protein>
<organism evidence="30 31">
    <name type="scientific">Mus spicilegus</name>
    <name type="common">Mound-building mouse</name>
    <dbReference type="NCBI Taxonomy" id="10103"/>
    <lineage>
        <taxon>Eukaryota</taxon>
        <taxon>Metazoa</taxon>
        <taxon>Chordata</taxon>
        <taxon>Craniata</taxon>
        <taxon>Vertebrata</taxon>
        <taxon>Euteleostomi</taxon>
        <taxon>Mammalia</taxon>
        <taxon>Eutheria</taxon>
        <taxon>Euarchontoglires</taxon>
        <taxon>Glires</taxon>
        <taxon>Rodentia</taxon>
        <taxon>Myomorpha</taxon>
        <taxon>Muroidea</taxon>
        <taxon>Muridae</taxon>
        <taxon>Murinae</taxon>
        <taxon>Mus</taxon>
        <taxon>Mus</taxon>
    </lineage>
</organism>
<feature type="active site" description="Charge relay system" evidence="21">
    <location>
        <position position="959"/>
    </location>
</feature>
<dbReference type="GO" id="GO:0016604">
    <property type="term" value="C:nuclear body"/>
    <property type="evidence" value="ECO:0007669"/>
    <property type="project" value="Ensembl"/>
</dbReference>
<evidence type="ECO:0000256" key="20">
    <source>
        <dbReference type="ARBA" id="ARBA00082201"/>
    </source>
</evidence>
<keyword evidence="12 26" id="KW-1133">Transmembrane helix</keyword>
<dbReference type="InterPro" id="IPR001254">
    <property type="entry name" value="Trypsin_dom"/>
</dbReference>
<feature type="disulfide bond" evidence="23">
    <location>
        <begin position="742"/>
        <end position="757"/>
    </location>
</feature>
<feature type="disulfide bond" evidence="23">
    <location>
        <begin position="667"/>
        <end position="682"/>
    </location>
</feature>
<dbReference type="SMART" id="SM00192">
    <property type="entry name" value="LDLa"/>
    <property type="match status" value="7"/>
</dbReference>
<feature type="disulfide bond" evidence="23">
    <location>
        <begin position="455"/>
        <end position="473"/>
    </location>
</feature>
<feature type="disulfide bond" evidence="23">
    <location>
        <begin position="730"/>
        <end position="748"/>
    </location>
</feature>
<dbReference type="FunFam" id="4.10.400.10:FF:000083">
    <property type="entry name" value="Atrial natriuretic peptide-converting enzyme"/>
    <property type="match status" value="1"/>
</dbReference>
<feature type="disulfide bond" evidence="22">
    <location>
        <begin position="601"/>
        <end position="625"/>
    </location>
</feature>
<dbReference type="FunFam" id="4.10.400.10:FF:000103">
    <property type="entry name" value="Atrial natriuretic peptide-converting enzyme"/>
    <property type="match status" value="1"/>
</dbReference>
<sequence>MGRVSFSVRVSSVRRARCSCPGRCYLSCRVPPTTALRALNGLGCAGVPGETAGGAVGPGPLGTRGFLSGSKFQAPGSWKDCFGAPPAPDVLRADRSVGEGCPQKLVTANLLRFLLLVLIPCICALIVLLAILLSFVGTLKRVYFKSNDSEPLVTDGEARAPGVIPVNTVYYENTGAPSLPPSQSTPAWTPRAPSPEDQSHRNTSTCMNITHSQCQILPYHSTLAPLLPIVKNMDMEKFLKFFTYLHRLSCYQHILLFGCSLAFPECVVDGDDRHGLLPCRSFCEAAKEGCESVLGMVNSSWPDSLRCSQFRDHTETNSSVRKSCFSLQQEHGKQTLCGGGESFLCTSGLCVPKKLQCNGYNDCDDWSDEAHCNCSKDLFHCGTGKCLHYSLLCDGYDDCGDLSDEQNCDCNLTKEHRCGDGRCIAAEWVCDGDHDCVDKSDEVNCSCHSQGLVECRSGQCIPSTFQCDGDEDCKDGSDEENCSDSQTPCPEGEQGCLGSSCVESCAGSSLCDPDSSLSNCSQCEPITLELCMNLPYNHTHYPNYLGHRTQKEASISWESSLFPALVQTNCYKYLMFFACTILVPKCDVNTGQRIPPCRLLCEHSKERCESVLGIVGLQWPEDTDCNQFPEESSDNQTCLLPNEDVEECSPSHFKCRSGRCVLGSRRCDGQADCDDDSDEENCGCKERALWECPFNKQCLKHTLICDGFPDCPDSMDEKNCSFCQDNELECANHECVPRDLWCDGWVDCSDSSDEWGCVTLSKNGNSSSLLTVHKSAKEHHVCADGWRETLSQLACKQMGLGEPSVTELIPGQEGQQWLRLYPNWENLNGSTLQELLVHRHSCPSRSEISLLCSKQDCGHRPAARMNKRILGGRTSRPGRWPWQCSLQSEPSGHICGCVLIAKKWVLTVAHCFEGREDADVWKVVFGINNLDHPSGFMQTRFVKTILLHPRYSRAVVDYDISVVELSDDINETSYVRPVCLPSPEEYLEPDTYCYITGWGHMGNKMPFKLQEGEVRIIPLEQCQSYFDMKTITNRMICAGYESGTVDSCMGDSGGPLVCERPGGQWTLFGLTSWGSVCFSKVLGPGVYSNVSYFVGWIERQIYIQTFLQKKSQG</sequence>
<reference evidence="30" key="1">
    <citation type="submission" date="2025-08" db="UniProtKB">
        <authorList>
            <consortium name="Ensembl"/>
        </authorList>
    </citation>
    <scope>IDENTIFICATION</scope>
</reference>
<dbReference type="PROSITE" id="PS00135">
    <property type="entry name" value="TRYPSIN_SER"/>
    <property type="match status" value="1"/>
</dbReference>
<dbReference type="CDD" id="cd07888">
    <property type="entry name" value="CRD_corin_2"/>
    <property type="match status" value="1"/>
</dbReference>
<dbReference type="PROSITE" id="PS50038">
    <property type="entry name" value="FZ"/>
    <property type="match status" value="2"/>
</dbReference>
<feature type="domain" description="FZ" evidence="27">
    <location>
        <begin position="518"/>
        <end position="641"/>
    </location>
</feature>
<evidence type="ECO:0000256" key="24">
    <source>
        <dbReference type="PROSITE-ProRule" id="PRU00196"/>
    </source>
</evidence>
<reference evidence="30" key="2">
    <citation type="submission" date="2025-09" db="UniProtKB">
        <authorList>
            <consortium name="Ensembl"/>
        </authorList>
    </citation>
    <scope>IDENTIFICATION</scope>
</reference>
<accession>A0A8C6GTZ3</accession>
<feature type="domain" description="Peptidase S1" evidence="28">
    <location>
        <begin position="869"/>
        <end position="1102"/>
    </location>
</feature>
<evidence type="ECO:0000256" key="22">
    <source>
        <dbReference type="PROSITE-ProRule" id="PRU00090"/>
    </source>
</evidence>
<keyword evidence="15 23" id="KW-1015">Disulfide bond</keyword>
<name>A0A8C6GTZ3_MUSSI</name>
<dbReference type="Pfam" id="PF01392">
    <property type="entry name" value="Fz"/>
    <property type="match status" value="2"/>
</dbReference>
<keyword evidence="16" id="KW-0325">Glycoprotein</keyword>
<dbReference type="InterPro" id="IPR036055">
    <property type="entry name" value="LDL_receptor-like_sf"/>
</dbReference>
<dbReference type="Pfam" id="PF00057">
    <property type="entry name" value="Ldl_recept_a"/>
    <property type="match status" value="6"/>
</dbReference>
<feature type="transmembrane region" description="Helical" evidence="26">
    <location>
        <begin position="113"/>
        <end position="136"/>
    </location>
</feature>
<dbReference type="GO" id="GO:0005886">
    <property type="term" value="C:plasma membrane"/>
    <property type="evidence" value="ECO:0007669"/>
    <property type="project" value="UniProtKB-SubCell"/>
</dbReference>
<dbReference type="PANTHER" id="PTHR24252:SF11">
    <property type="entry name" value="ATRIAL NATRIURETIC PEPTIDE-CONVERTING ENZYME ISOFORM X1"/>
    <property type="match status" value="1"/>
</dbReference>
<keyword evidence="6" id="KW-0645">Protease</keyword>
<feature type="disulfide bond" evidence="22">
    <location>
        <begin position="570"/>
        <end position="608"/>
    </location>
</feature>
<dbReference type="GO" id="GO:0015629">
    <property type="term" value="C:actin cytoskeleton"/>
    <property type="evidence" value="ECO:0007669"/>
    <property type="project" value="Ensembl"/>
</dbReference>
<dbReference type="Gene3D" id="4.10.400.10">
    <property type="entry name" value="Low-density Lipoprotein Receptor"/>
    <property type="match status" value="7"/>
</dbReference>
<evidence type="ECO:0000256" key="6">
    <source>
        <dbReference type="ARBA" id="ARBA00022670"/>
    </source>
</evidence>
<evidence type="ECO:0000256" key="9">
    <source>
        <dbReference type="ARBA" id="ARBA00022801"/>
    </source>
</evidence>
<feature type="domain" description="SRCR" evidence="29">
    <location>
        <begin position="758"/>
        <end position="896"/>
    </location>
</feature>
<evidence type="ECO:0000256" key="23">
    <source>
        <dbReference type="PROSITE-ProRule" id="PRU00124"/>
    </source>
</evidence>
<dbReference type="CDD" id="cd07445">
    <property type="entry name" value="CRD_corin_1"/>
    <property type="match status" value="1"/>
</dbReference>
<dbReference type="InterPro" id="IPR036790">
    <property type="entry name" value="Frizzled_dom_sf"/>
</dbReference>
<evidence type="ECO:0000313" key="30">
    <source>
        <dbReference type="Ensembl" id="ENSMSIP00000010624.1"/>
    </source>
</evidence>
<dbReference type="AlphaFoldDB" id="A0A8C6GTZ3"/>
<dbReference type="FunFam" id="1.10.2000.10:FF:000013">
    <property type="entry name" value="atrial natriuretic peptide-converting enzyme"/>
    <property type="match status" value="1"/>
</dbReference>
<evidence type="ECO:0000256" key="12">
    <source>
        <dbReference type="ARBA" id="ARBA00022989"/>
    </source>
</evidence>
<dbReference type="FunFam" id="4.10.400.10:FF:000024">
    <property type="entry name" value="Low-density lipoprotein RecePtor related"/>
    <property type="match status" value="1"/>
</dbReference>
<dbReference type="InterPro" id="IPR001190">
    <property type="entry name" value="SRCR"/>
</dbReference>
<dbReference type="GO" id="GO:0009986">
    <property type="term" value="C:cell surface"/>
    <property type="evidence" value="ECO:0007669"/>
    <property type="project" value="Ensembl"/>
</dbReference>
<evidence type="ECO:0000256" key="11">
    <source>
        <dbReference type="ARBA" id="ARBA00022968"/>
    </source>
</evidence>
<dbReference type="FunFam" id="2.40.10.10:FF:000015">
    <property type="entry name" value="Atrial natriuretic peptide-converting enzyme"/>
    <property type="match status" value="1"/>
</dbReference>
<feature type="domain" description="FZ" evidence="27">
    <location>
        <begin position="201"/>
        <end position="327"/>
    </location>
</feature>
<feature type="active site" description="Charge relay system" evidence="21">
    <location>
        <position position="1052"/>
    </location>
</feature>
<evidence type="ECO:0000256" key="10">
    <source>
        <dbReference type="ARBA" id="ARBA00022825"/>
    </source>
</evidence>
<feature type="disulfide bond" evidence="23">
    <location>
        <begin position="648"/>
        <end position="660"/>
    </location>
</feature>
<dbReference type="SUPFAM" id="SSF57424">
    <property type="entry name" value="LDL receptor-like module"/>
    <property type="match status" value="7"/>
</dbReference>
<feature type="disulfide bond" evidence="23">
    <location>
        <begin position="705"/>
        <end position="720"/>
    </location>
</feature>
<evidence type="ECO:0000256" key="19">
    <source>
        <dbReference type="ARBA" id="ARBA00077383"/>
    </source>
</evidence>
<feature type="region of interest" description="Disordered" evidence="25">
    <location>
        <begin position="176"/>
        <end position="202"/>
    </location>
</feature>